<evidence type="ECO:0000313" key="10">
    <source>
        <dbReference type="Proteomes" id="UP000695562"/>
    </source>
</evidence>
<dbReference type="InterPro" id="IPR012338">
    <property type="entry name" value="Beta-lactam/transpept-like"/>
</dbReference>
<sequence>MMETTDTANADIVRLIDEFVNHQIVDKSIPSIAVCVATGDRVLHKRIYHHAESTSPVPVLDKTLFRVASVSKLFTYVGLLQLVDRGLVSLLDPITKYVPDFAPLNPLVEIGDPEQQHGSVESPTREYFKEITVFNLIRHTSGLIREPLDGNYFNFEQCDLIELVASLSHSRLTIPPNKINKYSNAAVALIGYIIEVASGMVFEDYIDQNVLGPLGMNDSSFKNIHSNTDVQDEQSLRTAVGHMWRLWDETDTDLSVFTEAPHTHFGMNPAAGLRTTVNDISKFMQLLLNYGQPLLKKETFMQFITLQPLDTLAPPQMDFSFQPKDDLTRGLGIDILSFLGYKVVRHGGAINGFATDLRALPELNLSVFTCSTLDCTNAISIMISEYITLLLMPSLIKDIHSPLASQTKAELLEKVKEKSNFARLSLKATELDDKMYEVIKGLYKKGKHLQPYYPDSWLQKIYKEYNGKIYLRQNPFISKIKLVRDHEKTSIITSDRLSCNQVLFIFYNEDLDSEDVFFDYLDLQGKDKDFAESDGSLFYKPFICSNLVPALPSSSTNISCFNANDTDDQQTTCSSTILAPIDYFCLEPQVAPYIKYILGVYEAKDQIALIFEENGLLHVCIEWLFIYKLDFYSVSTDNDTKETRVSFKFTSEAMYNYEFLDFIVNSADCSPKRVELSGIPFVYKYVGAQGKQVGVYDEITCQKALADSLSIPVPFPQPEQHGLVDVGAMCDTIKVDLKYASSDNFSGITLYSGSATGRAYLHHQAATHLIKAHLWLVEHWGLGLVIFDSYRPWHVTWAMDRCVEAQYRGKYVADPTIGSVHNRGGAVDISLYSISSGEIILMPGDYDEFSFRSHRSYFGGTTTQRYYRKLLTTALINNKFSPYPQEWWHFDFLSDAPLPVLNIPFNKLLK</sequence>
<comment type="caution">
    <text evidence="9">The sequence shown here is derived from an EMBL/GenBank/DDBJ whole genome shotgun (WGS) entry which is preliminary data.</text>
</comment>
<dbReference type="Pfam" id="PF01427">
    <property type="entry name" value="Peptidase_M15"/>
    <property type="match status" value="1"/>
</dbReference>
<dbReference type="Gene3D" id="3.40.710.10">
    <property type="entry name" value="DD-peptidase/beta-lactamase superfamily"/>
    <property type="match status" value="1"/>
</dbReference>
<evidence type="ECO:0000256" key="3">
    <source>
        <dbReference type="ARBA" id="ARBA00022801"/>
    </source>
</evidence>
<dbReference type="SUPFAM" id="SSF55166">
    <property type="entry name" value="Hedgehog/DD-peptidase"/>
    <property type="match status" value="1"/>
</dbReference>
<keyword evidence="10" id="KW-1185">Reference proteome</keyword>
<evidence type="ECO:0000259" key="8">
    <source>
        <dbReference type="Pfam" id="PF00144"/>
    </source>
</evidence>
<keyword evidence="4" id="KW-0862">Zinc</keyword>
<keyword evidence="3" id="KW-0378">Hydrolase</keyword>
<evidence type="ECO:0000313" key="9">
    <source>
        <dbReference type="EMBL" id="KAF2071962.1"/>
    </source>
</evidence>
<dbReference type="PANTHER" id="PTHR22935">
    <property type="entry name" value="PENICILLIN-BINDING PROTEIN"/>
    <property type="match status" value="1"/>
</dbReference>
<organism evidence="9 10">
    <name type="scientific">Polysphondylium violaceum</name>
    <dbReference type="NCBI Taxonomy" id="133409"/>
    <lineage>
        <taxon>Eukaryota</taxon>
        <taxon>Amoebozoa</taxon>
        <taxon>Evosea</taxon>
        <taxon>Eumycetozoa</taxon>
        <taxon>Dictyostelia</taxon>
        <taxon>Dictyosteliales</taxon>
        <taxon>Dictyosteliaceae</taxon>
        <taxon>Polysphondylium</taxon>
    </lineage>
</organism>
<dbReference type="InterPro" id="IPR000755">
    <property type="entry name" value="A_A_dipeptidase"/>
</dbReference>
<dbReference type="SUPFAM" id="SSF56601">
    <property type="entry name" value="beta-lactamase/transpeptidase-like"/>
    <property type="match status" value="1"/>
</dbReference>
<reference evidence="9" key="1">
    <citation type="submission" date="2020-01" db="EMBL/GenBank/DDBJ databases">
        <title>Development of genomics and gene disruption for Polysphondylium violaceum indicates a role for the polyketide synthase stlB in stalk morphogenesis.</title>
        <authorList>
            <person name="Narita B."/>
            <person name="Kawabe Y."/>
            <person name="Kin K."/>
            <person name="Saito T."/>
            <person name="Gibbs R."/>
            <person name="Kuspa A."/>
            <person name="Muzny D."/>
            <person name="Queller D."/>
            <person name="Richards S."/>
            <person name="Strassman J."/>
            <person name="Sucgang R."/>
            <person name="Worley K."/>
            <person name="Schaap P."/>
        </authorList>
    </citation>
    <scope>NUCLEOTIDE SEQUENCE</scope>
    <source>
        <strain evidence="9">QSvi11</strain>
    </source>
</reference>
<keyword evidence="2" id="KW-0479">Metal-binding</keyword>
<keyword evidence="5" id="KW-0224">Dipeptidase</keyword>
<dbReference type="InterPro" id="IPR051478">
    <property type="entry name" value="Beta-lactamase-like_AB/R"/>
</dbReference>
<evidence type="ECO:0000256" key="7">
    <source>
        <dbReference type="ARBA" id="ARBA00023316"/>
    </source>
</evidence>
<keyword evidence="1" id="KW-0645">Protease</keyword>
<dbReference type="AlphaFoldDB" id="A0A8J4PRG9"/>
<dbReference type="OrthoDB" id="428260at2759"/>
<proteinExistence type="inferred from homology"/>
<evidence type="ECO:0000256" key="1">
    <source>
        <dbReference type="ARBA" id="ARBA00022670"/>
    </source>
</evidence>
<dbReference type="CDD" id="cd14840">
    <property type="entry name" value="D-Ala-D-Ala_dipeptidase_Aad"/>
    <property type="match status" value="1"/>
</dbReference>
<name>A0A8J4PRG9_9MYCE</name>
<gene>
    <name evidence="9" type="ORF">CYY_006718</name>
</gene>
<evidence type="ECO:0000256" key="4">
    <source>
        <dbReference type="ARBA" id="ARBA00022833"/>
    </source>
</evidence>
<dbReference type="Gene3D" id="3.30.1380.10">
    <property type="match status" value="1"/>
</dbReference>
<dbReference type="GO" id="GO:0016805">
    <property type="term" value="F:dipeptidase activity"/>
    <property type="evidence" value="ECO:0007669"/>
    <property type="project" value="UniProtKB-KW"/>
</dbReference>
<dbReference type="GO" id="GO:0008237">
    <property type="term" value="F:metallopeptidase activity"/>
    <property type="evidence" value="ECO:0007669"/>
    <property type="project" value="UniProtKB-KW"/>
</dbReference>
<protein>
    <recommendedName>
        <fullName evidence="8">Beta-lactamase-related domain-containing protein</fullName>
    </recommendedName>
</protein>
<dbReference type="InterPro" id="IPR009045">
    <property type="entry name" value="Zn_M74/Hedgehog-like"/>
</dbReference>
<dbReference type="GO" id="GO:0046872">
    <property type="term" value="F:metal ion binding"/>
    <property type="evidence" value="ECO:0007669"/>
    <property type="project" value="UniProtKB-KW"/>
</dbReference>
<dbReference type="InterPro" id="IPR001466">
    <property type="entry name" value="Beta-lactam-related"/>
</dbReference>
<dbReference type="PANTHER" id="PTHR22935:SF98">
    <property type="entry name" value="BETA-LACTAMASE FAMILY PROTEIN"/>
    <property type="match status" value="1"/>
</dbReference>
<dbReference type="GO" id="GO:0006508">
    <property type="term" value="P:proteolysis"/>
    <property type="evidence" value="ECO:0007669"/>
    <property type="project" value="UniProtKB-KW"/>
</dbReference>
<accession>A0A8J4PRG9</accession>
<evidence type="ECO:0000256" key="5">
    <source>
        <dbReference type="ARBA" id="ARBA00022997"/>
    </source>
</evidence>
<dbReference type="HAMAP" id="MF_01924">
    <property type="entry name" value="A_A_dipeptidase"/>
    <property type="match status" value="1"/>
</dbReference>
<dbReference type="GO" id="GO:0071555">
    <property type="term" value="P:cell wall organization"/>
    <property type="evidence" value="ECO:0007669"/>
    <property type="project" value="UniProtKB-KW"/>
</dbReference>
<keyword evidence="6" id="KW-0482">Metalloprotease</keyword>
<keyword evidence="7" id="KW-0961">Cell wall biogenesis/degradation</keyword>
<dbReference type="Pfam" id="PF00144">
    <property type="entry name" value="Beta-lactamase"/>
    <property type="match status" value="1"/>
</dbReference>
<feature type="domain" description="Beta-lactamase-related" evidence="8">
    <location>
        <begin position="17"/>
        <end position="372"/>
    </location>
</feature>
<dbReference type="EMBL" id="AJWJ01000322">
    <property type="protein sequence ID" value="KAF2071962.1"/>
    <property type="molecule type" value="Genomic_DNA"/>
</dbReference>
<evidence type="ECO:0000256" key="6">
    <source>
        <dbReference type="ARBA" id="ARBA00023049"/>
    </source>
</evidence>
<evidence type="ECO:0000256" key="2">
    <source>
        <dbReference type="ARBA" id="ARBA00022723"/>
    </source>
</evidence>
<dbReference type="Proteomes" id="UP000695562">
    <property type="component" value="Unassembled WGS sequence"/>
</dbReference>